<dbReference type="RefSeq" id="WP_109655813.1">
    <property type="nucleotide sequence ID" value="NZ_CP029145.1"/>
</dbReference>
<accession>A0A2Z3GNB4</accession>
<protein>
    <submittedName>
        <fullName evidence="1">Uncharacterized protein</fullName>
    </submittedName>
</protein>
<proteinExistence type="predicted"/>
<name>A0A2Z3GNB4_9BACT</name>
<dbReference type="OrthoDB" id="949314at2"/>
<evidence type="ECO:0000313" key="1">
    <source>
        <dbReference type="EMBL" id="AWM32716.1"/>
    </source>
</evidence>
<dbReference type="KEGG" id="hnv:DDQ68_07925"/>
<dbReference type="EMBL" id="CP029145">
    <property type="protein sequence ID" value="AWM32716.1"/>
    <property type="molecule type" value="Genomic_DNA"/>
</dbReference>
<organism evidence="1 2">
    <name type="scientific">Hymenobacter nivis</name>
    <dbReference type="NCBI Taxonomy" id="1850093"/>
    <lineage>
        <taxon>Bacteria</taxon>
        <taxon>Pseudomonadati</taxon>
        <taxon>Bacteroidota</taxon>
        <taxon>Cytophagia</taxon>
        <taxon>Cytophagales</taxon>
        <taxon>Hymenobacteraceae</taxon>
        <taxon>Hymenobacter</taxon>
    </lineage>
</organism>
<reference evidence="2" key="1">
    <citation type="submission" date="2018-04" db="EMBL/GenBank/DDBJ databases">
        <title>Complete genome of Antarctic heterotrophic bacterium Hymenobacter nivis.</title>
        <authorList>
            <person name="Terashima M."/>
        </authorList>
    </citation>
    <scope>NUCLEOTIDE SEQUENCE [LARGE SCALE GENOMIC DNA]</scope>
    <source>
        <strain evidence="2">NBRC 111535</strain>
    </source>
</reference>
<evidence type="ECO:0000313" key="2">
    <source>
        <dbReference type="Proteomes" id="UP000245999"/>
    </source>
</evidence>
<gene>
    <name evidence="1" type="ORF">DDQ68_07925</name>
</gene>
<sequence length="104" mass="11229">MNLRTLLPGLLGLVAPAYDPLPSPTVDFDDKISYGPGANSRRFDAGVNFGVGYRQGPLQVQLGYGLGLRNSHQGNGTVFYGHNFNADAAYNRVAQLTGTYFFSL</sequence>
<dbReference type="Proteomes" id="UP000245999">
    <property type="component" value="Chromosome"/>
</dbReference>
<dbReference type="AlphaFoldDB" id="A0A2Z3GNB4"/>
<keyword evidence="2" id="KW-1185">Reference proteome</keyword>